<evidence type="ECO:0000313" key="2">
    <source>
        <dbReference type="Proteomes" id="UP000030747"/>
    </source>
</evidence>
<reference evidence="1" key="2">
    <citation type="submission" date="2013-10" db="EMBL/GenBank/DDBJ databases">
        <authorList>
            <person name="Aslett M."/>
        </authorList>
    </citation>
    <scope>NUCLEOTIDE SEQUENCE [LARGE SCALE GENOMIC DNA]</scope>
    <source>
        <strain evidence="1">Houghton</strain>
    </source>
</reference>
<name>U6KQA3_EIMTE</name>
<evidence type="ECO:0000313" key="1">
    <source>
        <dbReference type="EMBL" id="CDJ38447.1"/>
    </source>
</evidence>
<dbReference type="RefSeq" id="XP_013229285.1">
    <property type="nucleotide sequence ID" value="XM_013373831.1"/>
</dbReference>
<feature type="non-terminal residue" evidence="1">
    <location>
        <position position="1"/>
    </location>
</feature>
<accession>U6KQA3</accession>
<proteinExistence type="predicted"/>
<dbReference type="EMBL" id="HG673899">
    <property type="protein sequence ID" value="CDJ38447.1"/>
    <property type="molecule type" value="Genomic_DNA"/>
</dbReference>
<organism evidence="1 2">
    <name type="scientific">Eimeria tenella</name>
    <name type="common">Coccidian parasite</name>
    <dbReference type="NCBI Taxonomy" id="5802"/>
    <lineage>
        <taxon>Eukaryota</taxon>
        <taxon>Sar</taxon>
        <taxon>Alveolata</taxon>
        <taxon>Apicomplexa</taxon>
        <taxon>Conoidasida</taxon>
        <taxon>Coccidia</taxon>
        <taxon>Eucoccidiorida</taxon>
        <taxon>Eimeriorina</taxon>
        <taxon>Eimeriidae</taxon>
        <taxon>Eimeria</taxon>
    </lineage>
</organism>
<gene>
    <name evidence="1" type="ORF">ETH_00017960</name>
</gene>
<keyword evidence="2" id="KW-1185">Reference proteome</keyword>
<dbReference type="AlphaFoldDB" id="U6KQA3"/>
<protein>
    <submittedName>
        <fullName evidence="1">Uncharacterized protein</fullName>
    </submittedName>
</protein>
<dbReference type="VEuPathDB" id="ToxoDB:ETH_00017960"/>
<dbReference type="GeneID" id="25252731"/>
<dbReference type="VEuPathDB" id="ToxoDB:ETH2_0721400"/>
<dbReference type="Proteomes" id="UP000030747">
    <property type="component" value="Unassembled WGS sequence"/>
</dbReference>
<sequence>AELTRGDASLERKIELSDKQASCLERALPLLQRFSPQSKRRNDLLQQLRTTVETHLSRMVPEAVEARKRLEVVLERIKEIQKETEEICKREIGEEAESD</sequence>
<reference evidence="1" key="1">
    <citation type="submission" date="2013-10" db="EMBL/GenBank/DDBJ databases">
        <title>Genomic analysis of the causative agents of coccidiosis in chickens.</title>
        <authorList>
            <person name="Reid A.J."/>
            <person name="Blake D."/>
            <person name="Billington K."/>
            <person name="Browne H."/>
            <person name="Dunn M."/>
            <person name="Hung S."/>
            <person name="Kawahara F."/>
            <person name="Miranda-Saavedra D."/>
            <person name="Mourier T."/>
            <person name="Nagra H."/>
            <person name="Otto T.D."/>
            <person name="Rawlings N."/>
            <person name="Sanchez A."/>
            <person name="Sanders M."/>
            <person name="Subramaniam C."/>
            <person name="Tay Y."/>
            <person name="Dear P."/>
            <person name="Doerig C."/>
            <person name="Gruber A."/>
            <person name="Parkinson J."/>
            <person name="Shirley M."/>
            <person name="Wan K.L."/>
            <person name="Berriman M."/>
            <person name="Tomley F."/>
            <person name="Pain A."/>
        </authorList>
    </citation>
    <scope>NUCLEOTIDE SEQUENCE [LARGE SCALE GENOMIC DNA]</scope>
    <source>
        <strain evidence="1">Houghton</strain>
    </source>
</reference>
<dbReference type="OrthoDB" id="10571881at2759"/>